<protein>
    <submittedName>
        <fullName evidence="1">Uncharacterized protein</fullName>
    </submittedName>
</protein>
<organism evidence="1 2">
    <name type="scientific">Thermoanaerobacter thermohydrosulfuricus</name>
    <name type="common">Clostridium thermohydrosulfuricum</name>
    <dbReference type="NCBI Taxonomy" id="1516"/>
    <lineage>
        <taxon>Bacteria</taxon>
        <taxon>Bacillati</taxon>
        <taxon>Bacillota</taxon>
        <taxon>Clostridia</taxon>
        <taxon>Thermoanaerobacterales</taxon>
        <taxon>Thermoanaerobacteraceae</taxon>
        <taxon>Thermoanaerobacter</taxon>
    </lineage>
</organism>
<proteinExistence type="predicted"/>
<sequence>MNIVTYHILRKISPEKAREVARKVFEQDNRNVFKTSKIYELSSTFYSLSCIVAKNS</sequence>
<accession>A0A1G7R6J2</accession>
<dbReference type="Proteomes" id="UP000183404">
    <property type="component" value="Unassembled WGS sequence"/>
</dbReference>
<evidence type="ECO:0000313" key="1">
    <source>
        <dbReference type="EMBL" id="SDG06363.1"/>
    </source>
</evidence>
<dbReference type="EMBL" id="FNBS01000041">
    <property type="protein sequence ID" value="SDG06363.1"/>
    <property type="molecule type" value="Genomic_DNA"/>
</dbReference>
<evidence type="ECO:0000313" key="2">
    <source>
        <dbReference type="Proteomes" id="UP000183404"/>
    </source>
</evidence>
<reference evidence="1 2" key="1">
    <citation type="submission" date="2016-10" db="EMBL/GenBank/DDBJ databases">
        <authorList>
            <person name="de Groot N.N."/>
        </authorList>
    </citation>
    <scope>NUCLEOTIDE SEQUENCE [LARGE SCALE GENOMIC DNA]</scope>
    <source>
        <strain evidence="1 2">DSM 569</strain>
    </source>
</reference>
<dbReference type="AlphaFoldDB" id="A0A1G7R6J2"/>
<gene>
    <name evidence="1" type="ORF">SAMN04244560_01719</name>
</gene>
<name>A0A1G7R6J2_THETY</name>